<evidence type="ECO:0000313" key="3">
    <source>
        <dbReference type="Proteomes" id="UP000218899"/>
    </source>
</evidence>
<dbReference type="AlphaFoldDB" id="A0A1B4V090"/>
<feature type="signal peptide" evidence="1">
    <location>
        <begin position="1"/>
        <end position="23"/>
    </location>
</feature>
<accession>A0A1B4V090</accession>
<sequence length="180" mass="19204">MHKSLRRFVPLVCLLFLPTTAQSAFVWHFTNSGLSYSPTDTIFLEAQITNTGSEAIVIDLNIGSFGQGLTYGSFPNDAFPGPGDYELFFTAYDELVDATLLPGESTDFLFGFFTPVTSVAPGVYETLGADLQINGWSEAEANGGRFVATVVPVPPAFWLFASGIVGLVSLSRGGRSGAQS</sequence>
<organism evidence="2 3">
    <name type="scientific">Sulfurifustis variabilis</name>
    <dbReference type="NCBI Taxonomy" id="1675686"/>
    <lineage>
        <taxon>Bacteria</taxon>
        <taxon>Pseudomonadati</taxon>
        <taxon>Pseudomonadota</taxon>
        <taxon>Gammaproteobacteria</taxon>
        <taxon>Acidiferrobacterales</taxon>
        <taxon>Acidiferrobacteraceae</taxon>
        <taxon>Sulfurifustis</taxon>
    </lineage>
</organism>
<gene>
    <name evidence="2" type="ORF">SVA_0276</name>
</gene>
<name>A0A1B4V090_9GAMM</name>
<protein>
    <submittedName>
        <fullName evidence="2">Uncharacterized protein</fullName>
    </submittedName>
</protein>
<evidence type="ECO:0000256" key="1">
    <source>
        <dbReference type="SAM" id="SignalP"/>
    </source>
</evidence>
<reference evidence="2 3" key="1">
    <citation type="submission" date="2015-08" db="EMBL/GenBank/DDBJ databases">
        <title>Complete genome sequence of Sulfurifustis variabilis.</title>
        <authorList>
            <person name="Miura A."/>
            <person name="Kojima H."/>
            <person name="Fukui M."/>
        </authorList>
    </citation>
    <scope>NUCLEOTIDE SEQUENCE [LARGE SCALE GENOMIC DNA]</scope>
    <source>
        <strain evidence="3">skN76</strain>
    </source>
</reference>
<keyword evidence="1" id="KW-0732">Signal</keyword>
<dbReference type="KEGG" id="sva:SVA_0276"/>
<proteinExistence type="predicted"/>
<feature type="chain" id="PRO_5008571045" evidence="1">
    <location>
        <begin position="24"/>
        <end position="180"/>
    </location>
</feature>
<evidence type="ECO:0000313" key="2">
    <source>
        <dbReference type="EMBL" id="BAU46858.1"/>
    </source>
</evidence>
<dbReference type="Proteomes" id="UP000218899">
    <property type="component" value="Chromosome"/>
</dbReference>
<keyword evidence="3" id="KW-1185">Reference proteome</keyword>
<dbReference type="RefSeq" id="WP_096457714.1">
    <property type="nucleotide sequence ID" value="NZ_AP014936.1"/>
</dbReference>
<dbReference type="EMBL" id="AP014936">
    <property type="protein sequence ID" value="BAU46858.1"/>
    <property type="molecule type" value="Genomic_DNA"/>
</dbReference>